<feature type="repeat" description="TPR" evidence="3">
    <location>
        <begin position="142"/>
        <end position="175"/>
    </location>
</feature>
<gene>
    <name evidence="5" type="ORF">NEA10_11540</name>
</gene>
<evidence type="ECO:0000256" key="4">
    <source>
        <dbReference type="SAM" id="MobiDB-lite"/>
    </source>
</evidence>
<evidence type="ECO:0000256" key="1">
    <source>
        <dbReference type="ARBA" id="ARBA00022737"/>
    </source>
</evidence>
<evidence type="ECO:0000313" key="6">
    <source>
        <dbReference type="Proteomes" id="UP001056708"/>
    </source>
</evidence>
<evidence type="ECO:0000256" key="2">
    <source>
        <dbReference type="ARBA" id="ARBA00022803"/>
    </source>
</evidence>
<feature type="repeat" description="TPR" evidence="3">
    <location>
        <begin position="69"/>
        <end position="102"/>
    </location>
</feature>
<keyword evidence="2 3" id="KW-0802">TPR repeat</keyword>
<dbReference type="RefSeq" id="WP_252660177.1">
    <property type="nucleotide sequence ID" value="NZ_CP098611.1"/>
</dbReference>
<dbReference type="PANTHER" id="PTHR44858:SF17">
    <property type="match status" value="1"/>
</dbReference>
<dbReference type="Pfam" id="PF00515">
    <property type="entry name" value="TPR_1"/>
    <property type="match status" value="2"/>
</dbReference>
<organism evidence="5 6">
    <name type="scientific">Phormidium yuhuli AB48</name>
    <dbReference type="NCBI Taxonomy" id="2940671"/>
    <lineage>
        <taxon>Bacteria</taxon>
        <taxon>Bacillati</taxon>
        <taxon>Cyanobacteriota</taxon>
        <taxon>Cyanophyceae</taxon>
        <taxon>Oscillatoriophycideae</taxon>
        <taxon>Oscillatoriales</taxon>
        <taxon>Oscillatoriaceae</taxon>
        <taxon>Phormidium</taxon>
        <taxon>Phormidium yuhuli</taxon>
    </lineage>
</organism>
<keyword evidence="6" id="KW-1185">Reference proteome</keyword>
<keyword evidence="1" id="KW-0677">Repeat</keyword>
<evidence type="ECO:0000256" key="3">
    <source>
        <dbReference type="PROSITE-ProRule" id="PRU00339"/>
    </source>
</evidence>
<dbReference type="InterPro" id="IPR019734">
    <property type="entry name" value="TPR_rpt"/>
</dbReference>
<dbReference type="EMBL" id="CP098611">
    <property type="protein sequence ID" value="USR89522.1"/>
    <property type="molecule type" value="Genomic_DNA"/>
</dbReference>
<accession>A0ABY5AK94</accession>
<feature type="repeat" description="TPR" evidence="3">
    <location>
        <begin position="176"/>
        <end position="209"/>
    </location>
</feature>
<dbReference type="PANTHER" id="PTHR44858">
    <property type="entry name" value="TETRATRICOPEPTIDE REPEAT PROTEIN 6"/>
    <property type="match status" value="1"/>
</dbReference>
<dbReference type="PROSITE" id="PS50293">
    <property type="entry name" value="TPR_REGION"/>
    <property type="match status" value="1"/>
</dbReference>
<dbReference type="SMART" id="SM00028">
    <property type="entry name" value="TPR"/>
    <property type="match status" value="4"/>
</dbReference>
<name>A0ABY5AK94_9CYAN</name>
<dbReference type="Proteomes" id="UP001056708">
    <property type="component" value="Chromosome"/>
</dbReference>
<evidence type="ECO:0000313" key="5">
    <source>
        <dbReference type="EMBL" id="USR89522.1"/>
    </source>
</evidence>
<dbReference type="InterPro" id="IPR050498">
    <property type="entry name" value="Ycf3"/>
</dbReference>
<dbReference type="SUPFAM" id="SSF48439">
    <property type="entry name" value="Protein prenylyltransferase"/>
    <property type="match status" value="1"/>
</dbReference>
<proteinExistence type="predicted"/>
<feature type="region of interest" description="Disordered" evidence="4">
    <location>
        <begin position="216"/>
        <end position="236"/>
    </location>
</feature>
<dbReference type="Gene3D" id="1.25.40.10">
    <property type="entry name" value="Tetratricopeptide repeat domain"/>
    <property type="match status" value="2"/>
</dbReference>
<protein>
    <submittedName>
        <fullName evidence="5">Tetratricopeptide repeat protein</fullName>
    </submittedName>
</protein>
<feature type="compositionally biased region" description="Low complexity" evidence="4">
    <location>
        <begin position="227"/>
        <end position="236"/>
    </location>
</feature>
<dbReference type="PROSITE" id="PS50005">
    <property type="entry name" value="TPR"/>
    <property type="match status" value="3"/>
</dbReference>
<reference evidence="5" key="1">
    <citation type="submission" date="2022-06" db="EMBL/GenBank/DDBJ databases">
        <title>Genome sequence of Phormidium yuhuli AB48 isolated from an industrial photobioreactor environment.</title>
        <authorList>
            <person name="Qiu Y."/>
            <person name="Noonan A.J.C."/>
            <person name="Dofher K."/>
            <person name="Koch M."/>
            <person name="Kieft B."/>
            <person name="Lin X."/>
            <person name="Ziels R.M."/>
            <person name="Hallam S.J."/>
        </authorList>
    </citation>
    <scope>NUCLEOTIDE SEQUENCE</scope>
    <source>
        <strain evidence="5">AB48</strain>
    </source>
</reference>
<dbReference type="InterPro" id="IPR011990">
    <property type="entry name" value="TPR-like_helical_dom_sf"/>
</dbReference>
<sequence length="236" mass="25559">MNGLVKAIGGGSIVLVSLVALPLPGLPESPSDGEDEAQIQEWYDICMAATDQEAIAACDALIEVDPEDERTWTNRGSALDELGDSEAALESHNRALELAPNYSLALANRCATLGNLGDHQGAVDSCWAAIEGDGRWGDSGVELAWDNMGVSLAYLQRYEESLDAHRTALDLNPDYANAWNNLGATLFDLERYGEAVEAFQQALNLNPEDELARSNLIVARQRDRQPQDSPQNSSDD</sequence>